<dbReference type="InterPro" id="IPR018555">
    <property type="entry name" value="C630.06c-like"/>
</dbReference>
<dbReference type="AlphaFoldDB" id="A0A9P7YYH2"/>
<name>A0A9P7YYH2_9HELO</name>
<comment type="caution">
    <text evidence="2">The sequence shown here is derived from an EMBL/GenBank/DDBJ whole genome shotgun (WGS) entry which is preliminary data.</text>
</comment>
<evidence type="ECO:0000256" key="1">
    <source>
        <dbReference type="SAM" id="MobiDB-lite"/>
    </source>
</evidence>
<protein>
    <submittedName>
        <fullName evidence="2">Uncharacterized protein</fullName>
    </submittedName>
</protein>
<evidence type="ECO:0000313" key="2">
    <source>
        <dbReference type="EMBL" id="KAG9242006.1"/>
    </source>
</evidence>
<feature type="compositionally biased region" description="Basic residues" evidence="1">
    <location>
        <begin position="246"/>
        <end position="260"/>
    </location>
</feature>
<keyword evidence="3" id="KW-1185">Reference proteome</keyword>
<accession>A0A9P7YYH2</accession>
<sequence length="284" mass="32464">MMEKNFGSEKSDYSMAEQLPEVISMEKDRELTLRTREMEENTIRVSRSDLTIDDSPEIRLLSEDENEMRLQLMKLCGSLEFKSATRLSDADHEDIRNADEQAFEFRMFSGMAHKILLREEEGMGGGAFVKLRDPRIFAVPRAGGQRKWDLQQAAISGDEVLEYSKRRAWGLEVPWRVKVVRLPGEGVSQGANIALSLQQQATSGKKTKPNKRLRILLRQRKKREDRLVLQAKLEAIRREEAEREKKSRKNRGKKLKKRAKEKSLKSVGAEVEHNAVTAASGSPD</sequence>
<dbReference type="Proteomes" id="UP000887226">
    <property type="component" value="Unassembled WGS sequence"/>
</dbReference>
<reference evidence="2" key="1">
    <citation type="journal article" date="2021" name="IMA Fungus">
        <title>Genomic characterization of three marine fungi, including Emericellopsis atlantica sp. nov. with signatures of a generalist lifestyle and marine biomass degradation.</title>
        <authorList>
            <person name="Hagestad O.C."/>
            <person name="Hou L."/>
            <person name="Andersen J.H."/>
            <person name="Hansen E.H."/>
            <person name="Altermark B."/>
            <person name="Li C."/>
            <person name="Kuhnert E."/>
            <person name="Cox R.J."/>
            <person name="Crous P.W."/>
            <person name="Spatafora J.W."/>
            <person name="Lail K."/>
            <person name="Amirebrahimi M."/>
            <person name="Lipzen A."/>
            <person name="Pangilinan J."/>
            <person name="Andreopoulos W."/>
            <person name="Hayes R.D."/>
            <person name="Ng V."/>
            <person name="Grigoriev I.V."/>
            <person name="Jackson S.A."/>
            <person name="Sutton T.D.S."/>
            <person name="Dobson A.D.W."/>
            <person name="Rama T."/>
        </authorList>
    </citation>
    <scope>NUCLEOTIDE SEQUENCE</scope>
    <source>
        <strain evidence="2">TRa3180A</strain>
    </source>
</reference>
<gene>
    <name evidence="2" type="ORF">BJ878DRAFT_193747</name>
</gene>
<dbReference type="Pfam" id="PF09428">
    <property type="entry name" value="DUF2011"/>
    <property type="match status" value="1"/>
</dbReference>
<feature type="region of interest" description="Disordered" evidence="1">
    <location>
        <begin position="239"/>
        <end position="284"/>
    </location>
</feature>
<organism evidence="2 3">
    <name type="scientific">Calycina marina</name>
    <dbReference type="NCBI Taxonomy" id="1763456"/>
    <lineage>
        <taxon>Eukaryota</taxon>
        <taxon>Fungi</taxon>
        <taxon>Dikarya</taxon>
        <taxon>Ascomycota</taxon>
        <taxon>Pezizomycotina</taxon>
        <taxon>Leotiomycetes</taxon>
        <taxon>Helotiales</taxon>
        <taxon>Pezizellaceae</taxon>
        <taxon>Calycina</taxon>
    </lineage>
</organism>
<dbReference type="EMBL" id="MU254125">
    <property type="protein sequence ID" value="KAG9242006.1"/>
    <property type="molecule type" value="Genomic_DNA"/>
</dbReference>
<evidence type="ECO:0000313" key="3">
    <source>
        <dbReference type="Proteomes" id="UP000887226"/>
    </source>
</evidence>
<dbReference type="OrthoDB" id="5425061at2759"/>
<proteinExistence type="predicted"/>